<dbReference type="PANTHER" id="PTHR32309:SF13">
    <property type="entry name" value="FERRIC ENTEROBACTIN TRANSPORT PROTEIN FEPE"/>
    <property type="match status" value="1"/>
</dbReference>
<accession>A0A437PMZ8</accession>
<evidence type="ECO:0000259" key="8">
    <source>
        <dbReference type="Pfam" id="PF13807"/>
    </source>
</evidence>
<name>A0A437PMZ8_9BACT</name>
<feature type="transmembrane region" description="Helical" evidence="6">
    <location>
        <begin position="335"/>
        <end position="354"/>
    </location>
</feature>
<organism evidence="9 10">
    <name type="scientific">Sandaracinomonas limnophila</name>
    <dbReference type="NCBI Taxonomy" id="1862386"/>
    <lineage>
        <taxon>Bacteria</taxon>
        <taxon>Pseudomonadati</taxon>
        <taxon>Bacteroidota</taxon>
        <taxon>Cytophagia</taxon>
        <taxon>Cytophagales</taxon>
        <taxon>Flectobacillaceae</taxon>
        <taxon>Sandaracinomonas</taxon>
    </lineage>
</organism>
<evidence type="ECO:0000256" key="6">
    <source>
        <dbReference type="SAM" id="Phobius"/>
    </source>
</evidence>
<feature type="domain" description="Tyrosine-protein kinase G-rich" evidence="8">
    <location>
        <begin position="283"/>
        <end position="355"/>
    </location>
</feature>
<dbReference type="Pfam" id="PF13807">
    <property type="entry name" value="GNVR"/>
    <property type="match status" value="1"/>
</dbReference>
<proteinExistence type="predicted"/>
<dbReference type="GO" id="GO:0005886">
    <property type="term" value="C:plasma membrane"/>
    <property type="evidence" value="ECO:0007669"/>
    <property type="project" value="UniProtKB-SubCell"/>
</dbReference>
<reference evidence="9 10" key="1">
    <citation type="submission" date="2019-01" db="EMBL/GenBank/DDBJ databases">
        <authorList>
            <person name="Chen W.-M."/>
        </authorList>
    </citation>
    <scope>NUCLEOTIDE SEQUENCE [LARGE SCALE GENOMIC DNA]</scope>
    <source>
        <strain evidence="9 10">FSY-15</strain>
    </source>
</reference>
<dbReference type="Proteomes" id="UP000282832">
    <property type="component" value="Unassembled WGS sequence"/>
</dbReference>
<comment type="caution">
    <text evidence="9">The sequence shown here is derived from an EMBL/GenBank/DDBJ whole genome shotgun (WGS) entry which is preliminary data.</text>
</comment>
<dbReference type="PANTHER" id="PTHR32309">
    <property type="entry name" value="TYROSINE-PROTEIN KINASE"/>
    <property type="match status" value="1"/>
</dbReference>
<evidence type="ECO:0000256" key="5">
    <source>
        <dbReference type="ARBA" id="ARBA00023136"/>
    </source>
</evidence>
<dbReference type="InterPro" id="IPR032807">
    <property type="entry name" value="GNVR"/>
</dbReference>
<dbReference type="InterPro" id="IPR050445">
    <property type="entry name" value="Bact_polysacc_biosynth/exp"/>
</dbReference>
<dbReference type="GO" id="GO:0004713">
    <property type="term" value="F:protein tyrosine kinase activity"/>
    <property type="evidence" value="ECO:0007669"/>
    <property type="project" value="TreeGrafter"/>
</dbReference>
<comment type="subcellular location">
    <subcellularLocation>
        <location evidence="1">Cell membrane</location>
        <topology evidence="1">Multi-pass membrane protein</topology>
    </subcellularLocation>
</comment>
<feature type="transmembrane region" description="Helical" evidence="6">
    <location>
        <begin position="31"/>
        <end position="52"/>
    </location>
</feature>
<evidence type="ECO:0000313" key="10">
    <source>
        <dbReference type="Proteomes" id="UP000282832"/>
    </source>
</evidence>
<dbReference type="EMBL" id="SACY01000005">
    <property type="protein sequence ID" value="RVU23637.1"/>
    <property type="molecule type" value="Genomic_DNA"/>
</dbReference>
<sequence>MTQENINITEQDEISLADILKKVKEIFAYKWLILITSLVFGIFGAVYSLTLVNEYSSTVKMLPEIDSKSGGGGLSGLKSLAGLAGVDLGSSSGSEAIRPDLYPNILQSTPFLMSAIEQKVYVGKTKKWVVLKDLFGKEAIKPKIHFGDDNEDKEKKSEDDLGQIPQNAISQDALQLNKKTDGLINSVKGRISADIDKKSGVITISVKMPDPVVATSMATFAQNYLTEYVTKYRTQKAKTELEFLSKRKQEAKDSYDKALFNLSSYQDQNRNIFLNVARDMEKKLQYEVDVAYNIYSTISTQVEDSKIKVQRQVPVIKILEPAQVPVNKTEPKRSLIVLGFFFVGFILSVVGAFIKISDFKF</sequence>
<dbReference type="Pfam" id="PF02706">
    <property type="entry name" value="Wzz"/>
    <property type="match status" value="1"/>
</dbReference>
<keyword evidence="3 6" id="KW-0812">Transmembrane</keyword>
<dbReference type="AlphaFoldDB" id="A0A437PMZ8"/>
<dbReference type="OrthoDB" id="1522571at2"/>
<evidence type="ECO:0000256" key="2">
    <source>
        <dbReference type="ARBA" id="ARBA00022475"/>
    </source>
</evidence>
<keyword evidence="10" id="KW-1185">Reference proteome</keyword>
<evidence type="ECO:0000256" key="4">
    <source>
        <dbReference type="ARBA" id="ARBA00022989"/>
    </source>
</evidence>
<keyword evidence="5 6" id="KW-0472">Membrane</keyword>
<evidence type="ECO:0000259" key="7">
    <source>
        <dbReference type="Pfam" id="PF02706"/>
    </source>
</evidence>
<evidence type="ECO:0000256" key="3">
    <source>
        <dbReference type="ARBA" id="ARBA00022692"/>
    </source>
</evidence>
<dbReference type="RefSeq" id="WP_127805395.1">
    <property type="nucleotide sequence ID" value="NZ_SACY01000005.1"/>
</dbReference>
<protein>
    <submittedName>
        <fullName evidence="9">Lipopolysaccharide biosynthesis protein</fullName>
    </submittedName>
</protein>
<dbReference type="InterPro" id="IPR003856">
    <property type="entry name" value="LPS_length_determ_N"/>
</dbReference>
<evidence type="ECO:0000256" key="1">
    <source>
        <dbReference type="ARBA" id="ARBA00004651"/>
    </source>
</evidence>
<keyword evidence="2" id="KW-1003">Cell membrane</keyword>
<feature type="domain" description="Polysaccharide chain length determinant N-terminal" evidence="7">
    <location>
        <begin position="13"/>
        <end position="68"/>
    </location>
</feature>
<keyword evidence="4 6" id="KW-1133">Transmembrane helix</keyword>
<evidence type="ECO:0000313" key="9">
    <source>
        <dbReference type="EMBL" id="RVU23637.1"/>
    </source>
</evidence>
<gene>
    <name evidence="9" type="ORF">EOJ36_11220</name>
</gene>